<dbReference type="Gene3D" id="4.10.520.10">
    <property type="entry name" value="IHF-like DNA-binding proteins"/>
    <property type="match status" value="1"/>
</dbReference>
<dbReference type="Pfam" id="PF00216">
    <property type="entry name" value="Bac_DNA_binding"/>
    <property type="match status" value="1"/>
</dbReference>
<dbReference type="SUPFAM" id="SSF47729">
    <property type="entry name" value="IHF-like DNA-binding proteins"/>
    <property type="match status" value="1"/>
</dbReference>
<comment type="similarity">
    <text evidence="3">Belongs to the bacterial histone-like protein family.</text>
</comment>
<name>A0A2C9A0F4_9MICO</name>
<dbReference type="InterPro" id="IPR000119">
    <property type="entry name" value="Hist_DNA-bd"/>
</dbReference>
<dbReference type="RefSeq" id="WP_097061544.1">
    <property type="nucleotide sequence ID" value="NZ_BMLC01000004.1"/>
</dbReference>
<evidence type="ECO:0000313" key="5">
    <source>
        <dbReference type="Proteomes" id="UP000219440"/>
    </source>
</evidence>
<dbReference type="GO" id="GO:0005829">
    <property type="term" value="C:cytosol"/>
    <property type="evidence" value="ECO:0007669"/>
    <property type="project" value="TreeGrafter"/>
</dbReference>
<dbReference type="PANTHER" id="PTHR33175:SF3">
    <property type="entry name" value="DNA-BINDING PROTEIN HU-BETA"/>
    <property type="match status" value="1"/>
</dbReference>
<dbReference type="EMBL" id="OCST01000005">
    <property type="protein sequence ID" value="SOE72355.1"/>
    <property type="molecule type" value="Genomic_DNA"/>
</dbReference>
<dbReference type="OrthoDB" id="9799835at2"/>
<dbReference type="GO" id="GO:0003677">
    <property type="term" value="F:DNA binding"/>
    <property type="evidence" value="ECO:0007669"/>
    <property type="project" value="UniProtKB-KW"/>
</dbReference>
<dbReference type="PRINTS" id="PR01727">
    <property type="entry name" value="DNABINDINGHU"/>
</dbReference>
<evidence type="ECO:0000256" key="1">
    <source>
        <dbReference type="ARBA" id="ARBA00023067"/>
    </source>
</evidence>
<sequence>MADKSLNRTEFVAAVAAESGQTQAAVSGIVDSLFSVLAKSVGDGTKVSIPGWISVERTDRAARTGRNPQTGEAIEIKASKGVKISAGSKLKAAAKG</sequence>
<dbReference type="AlphaFoldDB" id="A0A2C9A0F4"/>
<proteinExistence type="inferred from homology"/>
<keyword evidence="1" id="KW-0226">DNA condensation</keyword>
<keyword evidence="5" id="KW-1185">Reference proteome</keyword>
<accession>A0A2C9A0F4</accession>
<gene>
    <name evidence="4" type="ORF">SAMN06296378_2468</name>
</gene>
<dbReference type="SMART" id="SM00411">
    <property type="entry name" value="BHL"/>
    <property type="match status" value="1"/>
</dbReference>
<dbReference type="InterPro" id="IPR010992">
    <property type="entry name" value="IHF-like_DNA-bd_dom_sf"/>
</dbReference>
<dbReference type="GO" id="GO:0030261">
    <property type="term" value="P:chromosome condensation"/>
    <property type="evidence" value="ECO:0007669"/>
    <property type="project" value="UniProtKB-KW"/>
</dbReference>
<protein>
    <submittedName>
        <fullName evidence="4">DNA-binding protein HU-beta</fullName>
    </submittedName>
</protein>
<dbReference type="Proteomes" id="UP000219440">
    <property type="component" value="Unassembled WGS sequence"/>
</dbReference>
<dbReference type="PANTHER" id="PTHR33175">
    <property type="entry name" value="DNA-BINDING PROTEIN HU"/>
    <property type="match status" value="1"/>
</dbReference>
<dbReference type="GO" id="GO:0030527">
    <property type="term" value="F:structural constituent of chromatin"/>
    <property type="evidence" value="ECO:0007669"/>
    <property type="project" value="InterPro"/>
</dbReference>
<evidence type="ECO:0000313" key="4">
    <source>
        <dbReference type="EMBL" id="SOE72355.1"/>
    </source>
</evidence>
<evidence type="ECO:0000256" key="2">
    <source>
        <dbReference type="ARBA" id="ARBA00023125"/>
    </source>
</evidence>
<evidence type="ECO:0000256" key="3">
    <source>
        <dbReference type="RuleBase" id="RU003939"/>
    </source>
</evidence>
<organism evidence="4 5">
    <name type="scientific">Salinibacterium xinjiangense</name>
    <dbReference type="NCBI Taxonomy" id="386302"/>
    <lineage>
        <taxon>Bacteria</taxon>
        <taxon>Bacillati</taxon>
        <taxon>Actinomycetota</taxon>
        <taxon>Actinomycetes</taxon>
        <taxon>Micrococcales</taxon>
        <taxon>Microbacteriaceae</taxon>
        <taxon>Salinibacterium</taxon>
    </lineage>
</organism>
<reference evidence="4 5" key="1">
    <citation type="submission" date="2017-09" db="EMBL/GenBank/DDBJ databases">
        <authorList>
            <person name="Ehlers B."/>
            <person name="Leendertz F.H."/>
        </authorList>
    </citation>
    <scope>NUCLEOTIDE SEQUENCE [LARGE SCALE GENOMIC DNA]</scope>
    <source>
        <strain evidence="4 5">CGMCC 1.05381</strain>
    </source>
</reference>
<keyword evidence="2 4" id="KW-0238">DNA-binding</keyword>